<dbReference type="AlphaFoldDB" id="A0A396Z0W7"/>
<comment type="caution">
    <text evidence="1">The sequence shown here is derived from an EMBL/GenBank/DDBJ whole genome shotgun (WGS) entry which is preliminary data.</text>
</comment>
<gene>
    <name evidence="1" type="ORF">DLM75_18015</name>
</gene>
<accession>A0A396Z0W7</accession>
<protein>
    <submittedName>
        <fullName evidence="1">Uncharacterized protein</fullName>
    </submittedName>
</protein>
<sequence length="154" mass="18604">MFLSIGLRFFREEFLYSVFVNARDFWEEFSKFYRSVRLLSRSSHTSSVVFNFGTCSFFLKRKIFPYFMRCGLHVRLQEEFFREIFCRNNSRASGSFFVRVPTFQSSHRKTPKTKEFLLFKTLTVKLRKRRSSYVSKSHCKTPKTKEFLLFKVTL</sequence>
<proteinExistence type="predicted"/>
<reference evidence="2" key="1">
    <citation type="submission" date="2018-05" db="EMBL/GenBank/DDBJ databases">
        <title>Leptospira yasudae sp. nov. and Leptospira stimsonii sp. nov., two pathogenic species of the genus Leptospira isolated from environmental sources.</title>
        <authorList>
            <person name="Casanovas-Massana A."/>
            <person name="Hamond C."/>
            <person name="Santos L.A."/>
            <person name="Hacker K.P."/>
            <person name="Balassiano I."/>
            <person name="Medeiros M.A."/>
            <person name="Reis M.G."/>
            <person name="Ko A.I."/>
            <person name="Wunder E.A."/>
        </authorList>
    </citation>
    <scope>NUCLEOTIDE SEQUENCE [LARGE SCALE GENOMIC DNA]</scope>
    <source>
        <strain evidence="2">Yale</strain>
    </source>
</reference>
<organism evidence="1 2">
    <name type="scientific">Leptospira stimsonii</name>
    <dbReference type="NCBI Taxonomy" id="2202203"/>
    <lineage>
        <taxon>Bacteria</taxon>
        <taxon>Pseudomonadati</taxon>
        <taxon>Spirochaetota</taxon>
        <taxon>Spirochaetia</taxon>
        <taxon>Leptospirales</taxon>
        <taxon>Leptospiraceae</taxon>
        <taxon>Leptospira</taxon>
    </lineage>
</organism>
<evidence type="ECO:0000313" key="1">
    <source>
        <dbReference type="EMBL" id="RHX87386.1"/>
    </source>
</evidence>
<name>A0A396Z0W7_9LEPT</name>
<dbReference type="EMBL" id="QHCT01000005">
    <property type="protein sequence ID" value="RHX87386.1"/>
    <property type="molecule type" value="Genomic_DNA"/>
</dbReference>
<dbReference type="Proteomes" id="UP000265798">
    <property type="component" value="Unassembled WGS sequence"/>
</dbReference>
<evidence type="ECO:0000313" key="2">
    <source>
        <dbReference type="Proteomes" id="UP000265798"/>
    </source>
</evidence>